<dbReference type="GO" id="GO:0006352">
    <property type="term" value="P:DNA-templated transcription initiation"/>
    <property type="evidence" value="ECO:0007669"/>
    <property type="project" value="InterPro"/>
</dbReference>
<keyword evidence="5" id="KW-0804">Transcription</keyword>
<dbReference type="InterPro" id="IPR014284">
    <property type="entry name" value="RNA_pol_sigma-70_dom"/>
</dbReference>
<dbReference type="InterPro" id="IPR036388">
    <property type="entry name" value="WH-like_DNA-bd_sf"/>
</dbReference>
<keyword evidence="9" id="KW-1185">Reference proteome</keyword>
<dbReference type="Proteomes" id="UP000007962">
    <property type="component" value="Chromosome"/>
</dbReference>
<dbReference type="InterPro" id="IPR013324">
    <property type="entry name" value="RNA_pol_sigma_r3/r4-like"/>
</dbReference>
<evidence type="ECO:0000256" key="3">
    <source>
        <dbReference type="ARBA" id="ARBA00023015"/>
    </source>
</evidence>
<dbReference type="OrthoDB" id="3211555at2"/>
<name>C5BZT9_BEUC1</name>
<evidence type="ECO:0000256" key="2">
    <source>
        <dbReference type="ARBA" id="ARBA00011344"/>
    </source>
</evidence>
<dbReference type="RefSeq" id="WP_015883509.1">
    <property type="nucleotide sequence ID" value="NC_012669.1"/>
</dbReference>
<dbReference type="KEGG" id="bcv:Bcav_3025"/>
<dbReference type="GO" id="GO:0016987">
    <property type="term" value="F:sigma factor activity"/>
    <property type="evidence" value="ECO:0007669"/>
    <property type="project" value="UniProtKB-KW"/>
</dbReference>
<dbReference type="eggNOG" id="COG1595">
    <property type="taxonomic scope" value="Bacteria"/>
</dbReference>
<evidence type="ECO:0000313" key="8">
    <source>
        <dbReference type="EMBL" id="ACQ81269.1"/>
    </source>
</evidence>
<evidence type="ECO:0000259" key="6">
    <source>
        <dbReference type="Pfam" id="PF04542"/>
    </source>
</evidence>
<dbReference type="InterPro" id="IPR013325">
    <property type="entry name" value="RNA_pol_sigma_r2"/>
</dbReference>
<dbReference type="InterPro" id="IPR052704">
    <property type="entry name" value="ECF_Sigma-70_Domain"/>
</dbReference>
<dbReference type="Pfam" id="PF08281">
    <property type="entry name" value="Sigma70_r4_2"/>
    <property type="match status" value="1"/>
</dbReference>
<keyword evidence="3" id="KW-0805">Transcription regulation</keyword>
<reference evidence="8 9" key="1">
    <citation type="journal article" date="2009" name="Stand. Genomic Sci.">
        <title>Complete genome sequence of Beutenbergia cavernae type strain (HKI 0122).</title>
        <authorList>
            <person name="Land M."/>
            <person name="Pukall R."/>
            <person name="Abt B."/>
            <person name="Goker M."/>
            <person name="Rohde M."/>
            <person name="Glavina Del Rio T."/>
            <person name="Tice H."/>
            <person name="Copeland A."/>
            <person name="Cheng J.F."/>
            <person name="Lucas S."/>
            <person name="Chen F."/>
            <person name="Nolan M."/>
            <person name="Bruce D."/>
            <person name="Goodwin L."/>
            <person name="Pitluck S."/>
            <person name="Ivanova N."/>
            <person name="Mavromatis K."/>
            <person name="Ovchinnikova G."/>
            <person name="Pati A."/>
            <person name="Chen A."/>
            <person name="Palaniappan K."/>
            <person name="Hauser L."/>
            <person name="Chang Y.J."/>
            <person name="Jefferies C.C."/>
            <person name="Saunders E."/>
            <person name="Brettin T."/>
            <person name="Detter J.C."/>
            <person name="Han C."/>
            <person name="Chain P."/>
            <person name="Bristow J."/>
            <person name="Eisen J.A."/>
            <person name="Markowitz V."/>
            <person name="Hugenholtz P."/>
            <person name="Kyrpides N.C."/>
            <person name="Klenk H.P."/>
            <person name="Lapidus A."/>
        </authorList>
    </citation>
    <scope>NUCLEOTIDE SEQUENCE [LARGE SCALE GENOMIC DNA]</scope>
    <source>
        <strain evidence="9">ATCC BAA-8 / DSM 12333 / NBRC 16432</strain>
    </source>
</reference>
<dbReference type="InterPro" id="IPR032710">
    <property type="entry name" value="NTF2-like_dom_sf"/>
</dbReference>
<gene>
    <name evidence="8" type="ordered locus">Bcav_3025</name>
</gene>
<dbReference type="InterPro" id="IPR013249">
    <property type="entry name" value="RNA_pol_sigma70_r4_t2"/>
</dbReference>
<dbReference type="STRING" id="471853.Bcav_3025"/>
<dbReference type="PANTHER" id="PTHR30173">
    <property type="entry name" value="SIGMA 19 FACTOR"/>
    <property type="match status" value="1"/>
</dbReference>
<feature type="domain" description="RNA polymerase sigma-70 region 2" evidence="6">
    <location>
        <begin position="11"/>
        <end position="75"/>
    </location>
</feature>
<protein>
    <submittedName>
        <fullName evidence="8">RNA polymerase, sigma-24 subunit, ECF subfamily</fullName>
    </submittedName>
</protein>
<dbReference type="SUPFAM" id="SSF88946">
    <property type="entry name" value="Sigma2 domain of RNA polymerase sigma factors"/>
    <property type="match status" value="1"/>
</dbReference>
<dbReference type="SUPFAM" id="SSF88659">
    <property type="entry name" value="Sigma3 and sigma4 domains of RNA polymerase sigma factors"/>
    <property type="match status" value="1"/>
</dbReference>
<organism evidence="8 9">
    <name type="scientific">Beutenbergia cavernae (strain ATCC BAA-8 / DSM 12333 / CCUG 43141 / JCM 11478 / NBRC 16432 / NCIMB 13614 / HKI 0122)</name>
    <dbReference type="NCBI Taxonomy" id="471853"/>
    <lineage>
        <taxon>Bacteria</taxon>
        <taxon>Bacillati</taxon>
        <taxon>Actinomycetota</taxon>
        <taxon>Actinomycetes</taxon>
        <taxon>Micrococcales</taxon>
        <taxon>Beutenbergiaceae</taxon>
        <taxon>Beutenbergia</taxon>
    </lineage>
</organism>
<dbReference type="Gene3D" id="1.10.10.10">
    <property type="entry name" value="Winged helix-like DNA-binding domain superfamily/Winged helix DNA-binding domain"/>
    <property type="match status" value="1"/>
</dbReference>
<dbReference type="Gene3D" id="1.10.1740.10">
    <property type="match status" value="1"/>
</dbReference>
<comment type="subunit">
    <text evidence="2">Interacts transiently with the RNA polymerase catalytic core formed by RpoA, RpoB, RpoC and RpoZ (2 alpha, 1 beta, 1 beta' and 1 omega subunit) to form the RNA polymerase holoenzyme that can initiate transcription.</text>
</comment>
<dbReference type="AlphaFoldDB" id="C5BZT9"/>
<dbReference type="InterPro" id="IPR007627">
    <property type="entry name" value="RNA_pol_sigma70_r2"/>
</dbReference>
<dbReference type="Gene3D" id="3.10.450.50">
    <property type="match status" value="1"/>
</dbReference>
<dbReference type="PANTHER" id="PTHR30173:SF43">
    <property type="entry name" value="ECF RNA POLYMERASE SIGMA FACTOR SIGI-RELATED"/>
    <property type="match status" value="1"/>
</dbReference>
<keyword evidence="4" id="KW-0731">Sigma factor</keyword>
<comment type="similarity">
    <text evidence="1">Belongs to the sigma-70 factor family. ECF subfamily.</text>
</comment>
<dbReference type="GO" id="GO:0003677">
    <property type="term" value="F:DNA binding"/>
    <property type="evidence" value="ECO:0007669"/>
    <property type="project" value="InterPro"/>
</dbReference>
<evidence type="ECO:0000256" key="1">
    <source>
        <dbReference type="ARBA" id="ARBA00010641"/>
    </source>
</evidence>
<proteinExistence type="inferred from homology"/>
<dbReference type="HOGENOM" id="CLU_047691_22_0_11"/>
<sequence>MSARCQILAELYDEARPRLVGVAYAILGSYAEAEDIVSECWMRLVEADAGQPVLDVEGWSIVAVSRAAIDVLRSAHHRRESYPGSWLPEPVVDAADPDPADRVTLDDRLRYALLVVLESLSPAERTAWVLHDLFELTFADVARVVGRSPAAVRQLAARARRHVAERAPRFDIAPAEHRAVVERFLAAATGGSLADLVRYLDPDVVLTSDGGGEVSAVRRPVVGADRVARFLVGIAGRVRPDERVVVVSVNGAPGLAVFRAAALTDVIALTVSGGLVSRVDFVRAPAKLERAWRSGAAS</sequence>
<evidence type="ECO:0000256" key="4">
    <source>
        <dbReference type="ARBA" id="ARBA00023082"/>
    </source>
</evidence>
<evidence type="ECO:0000259" key="7">
    <source>
        <dbReference type="Pfam" id="PF08281"/>
    </source>
</evidence>
<dbReference type="EMBL" id="CP001618">
    <property type="protein sequence ID" value="ACQ81269.1"/>
    <property type="molecule type" value="Genomic_DNA"/>
</dbReference>
<feature type="domain" description="RNA polymerase sigma factor 70 region 4 type 2" evidence="7">
    <location>
        <begin position="112"/>
        <end position="162"/>
    </location>
</feature>
<dbReference type="SUPFAM" id="SSF54427">
    <property type="entry name" value="NTF2-like"/>
    <property type="match status" value="1"/>
</dbReference>
<dbReference type="NCBIfam" id="TIGR02937">
    <property type="entry name" value="sigma70-ECF"/>
    <property type="match status" value="1"/>
</dbReference>
<accession>C5BZT9</accession>
<dbReference type="NCBIfam" id="NF007214">
    <property type="entry name" value="PRK09636.1"/>
    <property type="match status" value="1"/>
</dbReference>
<dbReference type="Pfam" id="PF04542">
    <property type="entry name" value="Sigma70_r2"/>
    <property type="match status" value="1"/>
</dbReference>
<evidence type="ECO:0000256" key="5">
    <source>
        <dbReference type="ARBA" id="ARBA00023163"/>
    </source>
</evidence>
<evidence type="ECO:0000313" key="9">
    <source>
        <dbReference type="Proteomes" id="UP000007962"/>
    </source>
</evidence>